<accession>A0A4C1U5P6</accession>
<keyword evidence="2" id="KW-1185">Reference proteome</keyword>
<dbReference type="Proteomes" id="UP000299102">
    <property type="component" value="Unassembled WGS sequence"/>
</dbReference>
<comment type="caution">
    <text evidence="1">The sequence shown here is derived from an EMBL/GenBank/DDBJ whole genome shotgun (WGS) entry which is preliminary data.</text>
</comment>
<reference evidence="1 2" key="1">
    <citation type="journal article" date="2019" name="Commun. Biol.">
        <title>The bagworm genome reveals a unique fibroin gene that provides high tensile strength.</title>
        <authorList>
            <person name="Kono N."/>
            <person name="Nakamura H."/>
            <person name="Ohtoshi R."/>
            <person name="Tomita M."/>
            <person name="Numata K."/>
            <person name="Arakawa K."/>
        </authorList>
    </citation>
    <scope>NUCLEOTIDE SEQUENCE [LARGE SCALE GENOMIC DNA]</scope>
</reference>
<proteinExistence type="predicted"/>
<name>A0A4C1U5P6_EUMVA</name>
<protein>
    <submittedName>
        <fullName evidence="1">Uncharacterized protein</fullName>
    </submittedName>
</protein>
<dbReference type="AlphaFoldDB" id="A0A4C1U5P6"/>
<evidence type="ECO:0000313" key="1">
    <source>
        <dbReference type="EMBL" id="GBP21675.1"/>
    </source>
</evidence>
<evidence type="ECO:0000313" key="2">
    <source>
        <dbReference type="Proteomes" id="UP000299102"/>
    </source>
</evidence>
<sequence>MFHVLWSYLLYNDIRNAMLSEIEVINVVPAHYADPVGTRANFRRTKKKRTRNTCKRYEEATGLDLSAAIGGIAQMTRRGQRGHRRRQRRQIHFEPFFAVNVMCIFSFYKAVHETPDPKFGPEITVGFSVTGINARLTSSC</sequence>
<organism evidence="1 2">
    <name type="scientific">Eumeta variegata</name>
    <name type="common">Bagworm moth</name>
    <name type="synonym">Eumeta japonica</name>
    <dbReference type="NCBI Taxonomy" id="151549"/>
    <lineage>
        <taxon>Eukaryota</taxon>
        <taxon>Metazoa</taxon>
        <taxon>Ecdysozoa</taxon>
        <taxon>Arthropoda</taxon>
        <taxon>Hexapoda</taxon>
        <taxon>Insecta</taxon>
        <taxon>Pterygota</taxon>
        <taxon>Neoptera</taxon>
        <taxon>Endopterygota</taxon>
        <taxon>Lepidoptera</taxon>
        <taxon>Glossata</taxon>
        <taxon>Ditrysia</taxon>
        <taxon>Tineoidea</taxon>
        <taxon>Psychidae</taxon>
        <taxon>Oiketicinae</taxon>
        <taxon>Eumeta</taxon>
    </lineage>
</organism>
<dbReference type="EMBL" id="BGZK01000131">
    <property type="protein sequence ID" value="GBP21675.1"/>
    <property type="molecule type" value="Genomic_DNA"/>
</dbReference>
<gene>
    <name evidence="1" type="ORF">EVAR_16222_1</name>
</gene>